<evidence type="ECO:0000313" key="2">
    <source>
        <dbReference type="Proteomes" id="UP000215377"/>
    </source>
</evidence>
<sequence length="268" mass="31037">MPLLNIEIEQLSLVLGQHAERIEAKFSIAFLSPFDILKIVAHRFGRHNTCFFLRNPVNVDYLLHRFKGGQNIFMRVTQKTVRKFLSVFTQILCYPGLLQDELDFSPEVKCDIWGTAVRTVERNREDTIIPPAAVTNKKAHEITSTKLRGWATCTCTWFDSDPTAAFLSNAFEHFRKCRFDVLHCRMFDDLDRGLLVLRMREVPVIADDTTVRTYSLCRPWFLPHPLTLVLFDEKTGFPIAKNEVSGMRDFIRRIAVNASVRCLRQRNS</sequence>
<evidence type="ECO:0000313" key="1">
    <source>
        <dbReference type="EMBL" id="OWU69131.1"/>
    </source>
</evidence>
<keyword evidence="2" id="KW-1185">Reference proteome</keyword>
<protein>
    <submittedName>
        <fullName evidence="1">Uncharacterized protein</fullName>
    </submittedName>
</protein>
<reference evidence="1 2" key="1">
    <citation type="submission" date="2013-04" db="EMBL/GenBank/DDBJ databases">
        <title>Oceanicola sp. 22II1-22F33 Genome Sequencing.</title>
        <authorList>
            <person name="Lai Q."/>
            <person name="Li G."/>
            <person name="Shao Z."/>
        </authorList>
    </citation>
    <scope>NUCLEOTIDE SEQUENCE [LARGE SCALE GENOMIC DNA]</scope>
    <source>
        <strain evidence="1 2">22II1-22F33</strain>
    </source>
</reference>
<accession>A0A225NEF7</accession>
<organism evidence="1 2">
    <name type="scientific">Marinibacterium profundimaris</name>
    <dbReference type="NCBI Taxonomy" id="1679460"/>
    <lineage>
        <taxon>Bacteria</taxon>
        <taxon>Pseudomonadati</taxon>
        <taxon>Pseudomonadota</taxon>
        <taxon>Alphaproteobacteria</taxon>
        <taxon>Rhodobacterales</taxon>
        <taxon>Paracoccaceae</taxon>
        <taxon>Marinibacterium</taxon>
    </lineage>
</organism>
<proteinExistence type="predicted"/>
<dbReference type="EMBL" id="AQQR01000017">
    <property type="protein sequence ID" value="OWU69131.1"/>
    <property type="molecule type" value="Genomic_DNA"/>
</dbReference>
<gene>
    <name evidence="1" type="ORF">ATO3_23010</name>
</gene>
<dbReference type="Proteomes" id="UP000215377">
    <property type="component" value="Unassembled WGS sequence"/>
</dbReference>
<dbReference type="AlphaFoldDB" id="A0A225NEF7"/>
<comment type="caution">
    <text evidence="1">The sequence shown here is derived from an EMBL/GenBank/DDBJ whole genome shotgun (WGS) entry which is preliminary data.</text>
</comment>
<name>A0A225NEF7_9RHOB</name>